<dbReference type="PANTHER" id="PTHR13132:SF29">
    <property type="entry name" value="ALPHA-(1,6)-FUCOSYLTRANSFERASE"/>
    <property type="match status" value="1"/>
</dbReference>
<evidence type="ECO:0008006" key="3">
    <source>
        <dbReference type="Google" id="ProtNLM"/>
    </source>
</evidence>
<dbReference type="GO" id="GO:0006487">
    <property type="term" value="P:protein N-linked glycosylation"/>
    <property type="evidence" value="ECO:0007669"/>
    <property type="project" value="TreeGrafter"/>
</dbReference>
<dbReference type="PANTHER" id="PTHR13132">
    <property type="entry name" value="ALPHA- 1,6 -FUCOSYLTRANSFERASE"/>
    <property type="match status" value="1"/>
</dbReference>
<dbReference type="Proteomes" id="UP000192578">
    <property type="component" value="Unassembled WGS sequence"/>
</dbReference>
<comment type="caution">
    <text evidence="1">The sequence shown here is derived from an EMBL/GenBank/DDBJ whole genome shotgun (WGS) entry which is preliminary data.</text>
</comment>
<dbReference type="EMBL" id="MTYJ01000076">
    <property type="protein sequence ID" value="OQV16290.1"/>
    <property type="molecule type" value="Genomic_DNA"/>
</dbReference>
<gene>
    <name evidence="1" type="ORF">BV898_09598</name>
</gene>
<dbReference type="OrthoDB" id="418905at2759"/>
<dbReference type="GO" id="GO:0046921">
    <property type="term" value="F:alpha-(1-&gt;6)-fucosyltransferase activity"/>
    <property type="evidence" value="ECO:0007669"/>
    <property type="project" value="TreeGrafter"/>
</dbReference>
<keyword evidence="2" id="KW-1185">Reference proteome</keyword>
<evidence type="ECO:0000313" key="1">
    <source>
        <dbReference type="EMBL" id="OQV16290.1"/>
    </source>
</evidence>
<name>A0A1W0WM52_HYPEX</name>
<organism evidence="1 2">
    <name type="scientific">Hypsibius exemplaris</name>
    <name type="common">Freshwater tardigrade</name>
    <dbReference type="NCBI Taxonomy" id="2072580"/>
    <lineage>
        <taxon>Eukaryota</taxon>
        <taxon>Metazoa</taxon>
        <taxon>Ecdysozoa</taxon>
        <taxon>Tardigrada</taxon>
        <taxon>Eutardigrada</taxon>
        <taxon>Parachela</taxon>
        <taxon>Hypsibioidea</taxon>
        <taxon>Hypsibiidae</taxon>
        <taxon>Hypsibius</taxon>
    </lineage>
</organism>
<sequence>MLLNYAGLYRCLKKSRTFAGTLFLTGLLGLIFSYDSFSGYHGFILTARHISSDFIRWPHVLACSAINFRQSSGQSTKRESFDTVWDSRFNYTEVQTFISGYQHSCTTDEASVAIDIKERPSDCSQCPSRGMASTINAVTNTFLLCRESQPPRRFRVVGDGWSYGDWHDYFRNFTDTAPPCAVVDAEPQAAPNVAVVSVTANGSVDFSRSPKHINMLLNLDRPLFNLYPAFAAYEKAHGPDVVLRKKSRLSLALLTPQPDILQLIEAIWTNLQATSGGFIAIHIRRGDKVLYEAATFPVVLYHRALKRHCLERPGQCPKTVFLLSDDADAMAEFRRAARACFHVTDFPTEARKLPAAIWNATAVRSLRRARDGRVDLADQVQRAMHAKEMIASMYLAALADSVICTYSSNVCRLVALLRGSGSLHGEVVSLDWPSWTTF</sequence>
<accession>A0A1W0WM52</accession>
<evidence type="ECO:0000313" key="2">
    <source>
        <dbReference type="Proteomes" id="UP000192578"/>
    </source>
</evidence>
<dbReference type="AlphaFoldDB" id="A0A1W0WM52"/>
<reference evidence="2" key="1">
    <citation type="submission" date="2017-01" db="EMBL/GenBank/DDBJ databases">
        <title>Comparative genomics of anhydrobiosis in the tardigrade Hypsibius dujardini.</title>
        <authorList>
            <person name="Yoshida Y."/>
            <person name="Koutsovoulos G."/>
            <person name="Laetsch D."/>
            <person name="Stevens L."/>
            <person name="Kumar S."/>
            <person name="Horikawa D."/>
            <person name="Ishino K."/>
            <person name="Komine S."/>
            <person name="Tomita M."/>
            <person name="Blaxter M."/>
            <person name="Arakawa K."/>
        </authorList>
    </citation>
    <scope>NUCLEOTIDE SEQUENCE [LARGE SCALE GENOMIC DNA]</scope>
    <source>
        <strain evidence="2">Z151</strain>
    </source>
</reference>
<dbReference type="Gene3D" id="3.40.50.11350">
    <property type="match status" value="1"/>
</dbReference>
<protein>
    <recommendedName>
        <fullName evidence="3">Alpha-(1,6)-fucosyltransferase</fullName>
    </recommendedName>
</protein>
<proteinExistence type="predicted"/>